<sequence>MPTATGMLPIEARTALSPLAERARARGAAVESREGQVTIRSSAGVVTAAAHPRGVQISVAATETQQMSALVDLINGFCATAFDAVPHWMGLQPPKMTMTRVVSIRQISPNFRRVRLAGDFSAFMDGQSAHFRFVLGPEGADWPRTGEAGVEWPGGIDAWHRPPYTIVALDPEGRWLDTDVFVHEGGRVTEWTATAQPGDAMLIAGPGGKAVRQAPWLGLVGDETALPVILRALKAAEPGTRGHAFVLVPDLADAQEVALPDGLSLTWIARGAGVDLLSLLHRLSLPDGPRSAFFAGERSEATAAREIAAAMGLGPDEFRAATYWTAGR</sequence>
<dbReference type="Pfam" id="PF08021">
    <property type="entry name" value="FAD_binding_9"/>
    <property type="match status" value="1"/>
</dbReference>
<dbReference type="PANTHER" id="PTHR30157:SF0">
    <property type="entry name" value="NADPH-DEPENDENT FERRIC-CHELATE REDUCTASE"/>
    <property type="match status" value="1"/>
</dbReference>
<dbReference type="InterPro" id="IPR017927">
    <property type="entry name" value="FAD-bd_FR_type"/>
</dbReference>
<protein>
    <submittedName>
        <fullName evidence="3">Siderophore-interacting protein</fullName>
    </submittedName>
</protein>
<dbReference type="PANTHER" id="PTHR30157">
    <property type="entry name" value="FERRIC REDUCTASE, NADPH-DEPENDENT"/>
    <property type="match status" value="1"/>
</dbReference>
<evidence type="ECO:0000313" key="4">
    <source>
        <dbReference type="Proteomes" id="UP001208938"/>
    </source>
</evidence>
<dbReference type="InterPro" id="IPR017938">
    <property type="entry name" value="Riboflavin_synthase-like_b-brl"/>
</dbReference>
<dbReference type="InterPro" id="IPR007037">
    <property type="entry name" value="SIP_rossman_dom"/>
</dbReference>
<dbReference type="SUPFAM" id="SSF63380">
    <property type="entry name" value="Riboflavin synthase domain-like"/>
    <property type="match status" value="1"/>
</dbReference>
<gene>
    <name evidence="3" type="ORF">OKW52_22460</name>
</gene>
<dbReference type="InterPro" id="IPR013113">
    <property type="entry name" value="SIP_FAD-bd"/>
</dbReference>
<evidence type="ECO:0000256" key="1">
    <source>
        <dbReference type="ARBA" id="ARBA00035644"/>
    </source>
</evidence>
<name>A0ABT3H579_9RHOB</name>
<reference evidence="3 4" key="1">
    <citation type="submission" date="2022-10" db="EMBL/GenBank/DDBJ databases">
        <title>Pararhodobacter sp. nov., isolated from marine algae.</title>
        <authorList>
            <person name="Choi B.J."/>
            <person name="Kim J.M."/>
            <person name="Lee J.K."/>
            <person name="Choi D.G."/>
            <person name="Jeon C.O."/>
        </authorList>
    </citation>
    <scope>NUCLEOTIDE SEQUENCE [LARGE SCALE GENOMIC DNA]</scope>
    <source>
        <strain evidence="3 4">ZQ420</strain>
    </source>
</reference>
<accession>A0ABT3H579</accession>
<dbReference type="Pfam" id="PF04954">
    <property type="entry name" value="SIP"/>
    <property type="match status" value="1"/>
</dbReference>
<feature type="domain" description="FAD-binding FR-type" evidence="2">
    <location>
        <begin position="94"/>
        <end position="213"/>
    </location>
</feature>
<dbReference type="Gene3D" id="2.40.30.10">
    <property type="entry name" value="Translation factors"/>
    <property type="match status" value="1"/>
</dbReference>
<proteinExistence type="inferred from homology"/>
<comment type="caution">
    <text evidence="3">The sequence shown here is derived from an EMBL/GenBank/DDBJ whole genome shotgun (WGS) entry which is preliminary data.</text>
</comment>
<dbReference type="RefSeq" id="WP_264507822.1">
    <property type="nucleotide sequence ID" value="NZ_JAPDFL010000002.1"/>
</dbReference>
<dbReference type="Gene3D" id="3.40.50.80">
    <property type="entry name" value="Nucleotide-binding domain of ferredoxin-NADP reductase (FNR) module"/>
    <property type="match status" value="1"/>
</dbReference>
<evidence type="ECO:0000259" key="2">
    <source>
        <dbReference type="PROSITE" id="PS51384"/>
    </source>
</evidence>
<organism evidence="3 4">
    <name type="scientific">Pararhodobacter zhoushanensis</name>
    <dbReference type="NCBI Taxonomy" id="2479545"/>
    <lineage>
        <taxon>Bacteria</taxon>
        <taxon>Pseudomonadati</taxon>
        <taxon>Pseudomonadota</taxon>
        <taxon>Alphaproteobacteria</taxon>
        <taxon>Rhodobacterales</taxon>
        <taxon>Paracoccaceae</taxon>
        <taxon>Pararhodobacter</taxon>
    </lineage>
</organism>
<keyword evidence="4" id="KW-1185">Reference proteome</keyword>
<dbReference type="InterPro" id="IPR039261">
    <property type="entry name" value="FNR_nucleotide-bd"/>
</dbReference>
<dbReference type="EMBL" id="JAPDFL010000002">
    <property type="protein sequence ID" value="MCW1934937.1"/>
    <property type="molecule type" value="Genomic_DNA"/>
</dbReference>
<dbReference type="InterPro" id="IPR039374">
    <property type="entry name" value="SIP_fam"/>
</dbReference>
<evidence type="ECO:0000313" key="3">
    <source>
        <dbReference type="EMBL" id="MCW1934937.1"/>
    </source>
</evidence>
<dbReference type="PROSITE" id="PS51384">
    <property type="entry name" value="FAD_FR"/>
    <property type="match status" value="1"/>
</dbReference>
<dbReference type="CDD" id="cd06193">
    <property type="entry name" value="siderophore_interacting"/>
    <property type="match status" value="1"/>
</dbReference>
<comment type="similarity">
    <text evidence="1">Belongs to the SIP oxidoreductase family.</text>
</comment>
<dbReference type="Proteomes" id="UP001208938">
    <property type="component" value="Unassembled WGS sequence"/>
</dbReference>